<proteinExistence type="predicted"/>
<keyword evidence="1" id="KW-1133">Transmembrane helix</keyword>
<organism evidence="3 4">
    <name type="scientific">Agathobacter ruminis</name>
    <dbReference type="NCBI Taxonomy" id="1712665"/>
    <lineage>
        <taxon>Bacteria</taxon>
        <taxon>Bacillati</taxon>
        <taxon>Bacillota</taxon>
        <taxon>Clostridia</taxon>
        <taxon>Lachnospirales</taxon>
        <taxon>Lachnospiraceae</taxon>
        <taxon>Agathobacter</taxon>
    </lineage>
</organism>
<feature type="transmembrane region" description="Helical" evidence="1">
    <location>
        <begin position="616"/>
        <end position="635"/>
    </location>
</feature>
<name>A0A2G3E410_9FIRM</name>
<reference evidence="3 4" key="1">
    <citation type="submission" date="2017-10" db="EMBL/GenBank/DDBJ databases">
        <title>Resolving the taxonomy of Roseburia spp., Eubacterium rectale and Agathobacter spp. through phylogenomic analysis.</title>
        <authorList>
            <person name="Sheridan P.O."/>
            <person name="Walker A.W."/>
            <person name="Duncan S.H."/>
            <person name="Scott K.P."/>
            <person name="Toole P.W.O."/>
            <person name="Luis P."/>
            <person name="Flint H.J."/>
        </authorList>
    </citation>
    <scope>NUCLEOTIDE SEQUENCE [LARGE SCALE GENOMIC DNA]</scope>
    <source>
        <strain evidence="3 4">JK623</strain>
    </source>
</reference>
<gene>
    <name evidence="3" type="ORF">CSX02_04765</name>
</gene>
<reference evidence="3 4" key="2">
    <citation type="submission" date="2017-10" db="EMBL/GenBank/DDBJ databases">
        <authorList>
            <person name="Banno H."/>
            <person name="Chua N.-H."/>
        </authorList>
    </citation>
    <scope>NUCLEOTIDE SEQUENCE [LARGE SCALE GENOMIC DNA]</scope>
    <source>
        <strain evidence="3 4">JK623</strain>
    </source>
</reference>
<keyword evidence="4" id="KW-1185">Reference proteome</keyword>
<evidence type="ECO:0000313" key="3">
    <source>
        <dbReference type="EMBL" id="PHU37994.1"/>
    </source>
</evidence>
<accession>A0A2G3E410</accession>
<evidence type="ECO:0000256" key="1">
    <source>
        <dbReference type="SAM" id="Phobius"/>
    </source>
</evidence>
<keyword evidence="1" id="KW-0812">Transmembrane</keyword>
<feature type="chain" id="PRO_5039060481" evidence="2">
    <location>
        <begin position="24"/>
        <end position="641"/>
    </location>
</feature>
<feature type="signal peptide" evidence="2">
    <location>
        <begin position="1"/>
        <end position="23"/>
    </location>
</feature>
<dbReference type="EMBL" id="PDYG01000018">
    <property type="protein sequence ID" value="PHU37994.1"/>
    <property type="molecule type" value="Genomic_DNA"/>
</dbReference>
<evidence type="ECO:0000313" key="4">
    <source>
        <dbReference type="Proteomes" id="UP000224563"/>
    </source>
</evidence>
<evidence type="ECO:0000256" key="2">
    <source>
        <dbReference type="SAM" id="SignalP"/>
    </source>
</evidence>
<dbReference type="Proteomes" id="UP000224563">
    <property type="component" value="Unassembled WGS sequence"/>
</dbReference>
<dbReference type="AlphaFoldDB" id="A0A2G3E410"/>
<comment type="caution">
    <text evidence="3">The sequence shown here is derived from an EMBL/GenBank/DDBJ whole genome shotgun (WGS) entry which is preliminary data.</text>
</comment>
<dbReference type="RefSeq" id="WP_099385820.1">
    <property type="nucleotide sequence ID" value="NZ_JANSWH010000070.1"/>
</dbReference>
<protein>
    <submittedName>
        <fullName evidence="3">Uncharacterized protein</fullName>
    </submittedName>
</protein>
<keyword evidence="2" id="KW-0732">Signal</keyword>
<sequence>MKRGKKIVSILMCMLLSICMMPAKPDLVKAAYESATDVRINVSYKEDSANYGKVQYSLNGTDFTDLTTATVSVAIGQDLYLKLVPNDGCRVDLTAIHYQDASVGDVELATDSTGVAGALTGQNGYKVTDNVTEVTIRDIEFKQDNGGHNGPQGSNHALIRLTGPTGDWAVNPMVRDDYDTVSENGATGSYARYAYTVSVSVNDSQRTRAMNQYRKNSDLTEYEEQTVEYNPNGDGSTVAINLFTNWGNRIEAIKINGTPYQVPIDFDNRNQWLNAFTDQGINLVIPNVPVSNTIENGNEVYEVEVKVRPITEEECFIGNFLWTNDSKHFDPEITGVYDDQYIGHSRLELLSVTFNDGRETRTMSIDQLIDENGHETYPFVHFQLDRENFETGAKMSEMVIPEGSWVTMKIEPEYGYQVKSFELGSQSIRIGETSVFSFQIGKGNFHIGAHVEKQSDDTKVETEAVKEAGIQLAEGTLDAGSARLYVEDADVSDEKAAEFDEYAEENGYAISAILDINMSQVFFKGTGNSDDVWANPMEELETPAQIGLELEGYHGEMISLLHNIHDGDEYEEIPLTYDEELDMYVGEVSGFSNFAIAEKEVTNSNPAPKTGDHAPIVPALLLFAFGLGLETYAVLRKMNQA</sequence>
<keyword evidence="1" id="KW-0472">Membrane</keyword>